<dbReference type="Proteomes" id="UP000008332">
    <property type="component" value="Chromosome"/>
</dbReference>
<dbReference type="Gene3D" id="1.10.260.40">
    <property type="entry name" value="lambda repressor-like DNA-binding domains"/>
    <property type="match status" value="1"/>
</dbReference>
<dbReference type="InterPro" id="IPR010982">
    <property type="entry name" value="Lambda_DNA-bd_dom_sf"/>
</dbReference>
<reference evidence="2" key="1">
    <citation type="submission" date="2006-02" db="EMBL/GenBank/DDBJ databases">
        <title>Complete sequence of chromosome of Rhodoferax ferrireducens DSM 15236.</title>
        <authorList>
            <person name="Copeland A."/>
            <person name="Lucas S."/>
            <person name="Lapidus A."/>
            <person name="Barry K."/>
            <person name="Detter J.C."/>
            <person name="Glavina del Rio T."/>
            <person name="Hammon N."/>
            <person name="Israni S."/>
            <person name="Pitluck S."/>
            <person name="Brettin T."/>
            <person name="Bruce D."/>
            <person name="Han C."/>
            <person name="Tapia R."/>
            <person name="Gilna P."/>
            <person name="Kiss H."/>
            <person name="Schmutz J."/>
            <person name="Larimer F."/>
            <person name="Land M."/>
            <person name="Kyrpides N."/>
            <person name="Ivanova N."/>
            <person name="Richardson P."/>
        </authorList>
    </citation>
    <scope>NUCLEOTIDE SEQUENCE [LARGE SCALE GENOMIC DNA]</scope>
    <source>
        <strain evidence="2">ATCC BAA-621 / DSM 15236 / T118</strain>
    </source>
</reference>
<sequence>MANATQIAETQAFSDRLRRALESAGIRPSPTLVAHEFNQRYWGKSITPHAARRWLLGASIPMQDKLKVLADWLQVSPEELRYGVAAAATHDDQEGGLYTSTLNMQNREMLKRYMVLSAEDRKTVRDVVTALFLASKVKAQD</sequence>
<dbReference type="AlphaFoldDB" id="Q21WA9"/>
<accession>Q21WA9</accession>
<keyword evidence="2" id="KW-1185">Reference proteome</keyword>
<evidence type="ECO:0000313" key="1">
    <source>
        <dbReference type="EMBL" id="ABD69944.1"/>
    </source>
</evidence>
<dbReference type="EMBL" id="CP000267">
    <property type="protein sequence ID" value="ABD69944.1"/>
    <property type="molecule type" value="Genomic_DNA"/>
</dbReference>
<dbReference type="OrthoDB" id="8908960at2"/>
<organism evidence="1 2">
    <name type="scientific">Albidiferax ferrireducens (strain ATCC BAA-621 / DSM 15236 / T118)</name>
    <name type="common">Rhodoferax ferrireducens</name>
    <dbReference type="NCBI Taxonomy" id="338969"/>
    <lineage>
        <taxon>Bacteria</taxon>
        <taxon>Pseudomonadati</taxon>
        <taxon>Pseudomonadota</taxon>
        <taxon>Betaproteobacteria</taxon>
        <taxon>Burkholderiales</taxon>
        <taxon>Comamonadaceae</taxon>
        <taxon>Rhodoferax</taxon>
    </lineage>
</organism>
<evidence type="ECO:0000313" key="2">
    <source>
        <dbReference type="Proteomes" id="UP000008332"/>
    </source>
</evidence>
<dbReference type="HOGENOM" id="CLU_124846_1_0_4"/>
<protein>
    <recommendedName>
        <fullName evidence="3">DNA-binding protein</fullName>
    </recommendedName>
</protein>
<evidence type="ECO:0008006" key="3">
    <source>
        <dbReference type="Google" id="ProtNLM"/>
    </source>
</evidence>
<proteinExistence type="predicted"/>
<dbReference type="GO" id="GO:0003677">
    <property type="term" value="F:DNA binding"/>
    <property type="evidence" value="ECO:0007669"/>
    <property type="project" value="InterPro"/>
</dbReference>
<name>Q21WA9_ALBFT</name>
<dbReference type="KEGG" id="rfr:Rfer_2221"/>
<dbReference type="eggNOG" id="COG2320">
    <property type="taxonomic scope" value="Bacteria"/>
</dbReference>
<dbReference type="STRING" id="338969.Rfer_2221"/>
<gene>
    <name evidence="1" type="ordered locus">Rfer_2221</name>
</gene>